<accession>L8PNQ5</accession>
<dbReference type="Proteomes" id="UP000011205">
    <property type="component" value="Unassembled WGS sequence"/>
</dbReference>
<feature type="region of interest" description="Disordered" evidence="1">
    <location>
        <begin position="35"/>
        <end position="62"/>
    </location>
</feature>
<reference evidence="2 3" key="1">
    <citation type="journal article" date="2013" name="Genome Announc.">
        <title>Draft Genome Sequence of Streptomyces viridochromogenes Strain Tu57, Producer of Avilamycin.</title>
        <authorList>
            <person name="Gruning B.A."/>
            <person name="Erxleben A."/>
            <person name="Hahnlein A."/>
            <person name="Gunther S."/>
        </authorList>
    </citation>
    <scope>NUCLEOTIDE SEQUENCE [LARGE SCALE GENOMIC DNA]</scope>
    <source>
        <strain evidence="2 3">Tue57</strain>
    </source>
</reference>
<dbReference type="RefSeq" id="WP_003996736.1">
    <property type="nucleotide sequence ID" value="NZ_AMLP01000049.1"/>
</dbReference>
<protein>
    <submittedName>
        <fullName evidence="2">Uncharacterized protein</fullName>
    </submittedName>
</protein>
<dbReference type="AlphaFoldDB" id="L8PNQ5"/>
<evidence type="ECO:0000256" key="1">
    <source>
        <dbReference type="SAM" id="MobiDB-lite"/>
    </source>
</evidence>
<proteinExistence type="predicted"/>
<sequence length="62" mass="6612">MLATFPVVEGVDRAQDLLGIVFVVVVLFTLHPGSRPAGRVTNLSEQHAQGLGRSRPSCSAPR</sequence>
<dbReference type="EMBL" id="AMLP01000049">
    <property type="protein sequence ID" value="ELS57653.1"/>
    <property type="molecule type" value="Genomic_DNA"/>
</dbReference>
<evidence type="ECO:0000313" key="3">
    <source>
        <dbReference type="Proteomes" id="UP000011205"/>
    </source>
</evidence>
<evidence type="ECO:0000313" key="2">
    <source>
        <dbReference type="EMBL" id="ELS57653.1"/>
    </source>
</evidence>
<name>L8PNQ5_STRVR</name>
<comment type="caution">
    <text evidence="2">The sequence shown here is derived from an EMBL/GenBank/DDBJ whole genome shotgun (WGS) entry which is preliminary data.</text>
</comment>
<organism evidence="2 3">
    <name type="scientific">Streptomyces viridochromogenes Tue57</name>
    <dbReference type="NCBI Taxonomy" id="1160705"/>
    <lineage>
        <taxon>Bacteria</taxon>
        <taxon>Bacillati</taxon>
        <taxon>Actinomycetota</taxon>
        <taxon>Actinomycetes</taxon>
        <taxon>Kitasatosporales</taxon>
        <taxon>Streptomycetaceae</taxon>
        <taxon>Streptomyces</taxon>
    </lineage>
</organism>
<gene>
    <name evidence="2" type="ORF">STVIR_1391</name>
</gene>